<proteinExistence type="predicted"/>
<gene>
    <name evidence="1" type="primary">X975_06579</name>
    <name evidence="1" type="ORF">CEXT_592251</name>
</gene>
<dbReference type="Proteomes" id="UP001054945">
    <property type="component" value="Unassembled WGS sequence"/>
</dbReference>
<dbReference type="SUPFAM" id="SSF49899">
    <property type="entry name" value="Concanavalin A-like lectins/glucanases"/>
    <property type="match status" value="1"/>
</dbReference>
<evidence type="ECO:0000313" key="2">
    <source>
        <dbReference type="Proteomes" id="UP001054945"/>
    </source>
</evidence>
<evidence type="ECO:0000313" key="1">
    <source>
        <dbReference type="EMBL" id="GIY73170.1"/>
    </source>
</evidence>
<dbReference type="AlphaFoldDB" id="A0AAV4VV26"/>
<name>A0AAV4VV26_CAEEX</name>
<dbReference type="InterPro" id="IPR013320">
    <property type="entry name" value="ConA-like_dom_sf"/>
</dbReference>
<keyword evidence="1" id="KW-0675">Receptor</keyword>
<protein>
    <submittedName>
        <fullName evidence="1">G-protein coupled receptor 112</fullName>
    </submittedName>
</protein>
<reference evidence="1 2" key="1">
    <citation type="submission" date="2021-06" db="EMBL/GenBank/DDBJ databases">
        <title>Caerostris extrusa draft genome.</title>
        <authorList>
            <person name="Kono N."/>
            <person name="Arakawa K."/>
        </authorList>
    </citation>
    <scope>NUCLEOTIDE SEQUENCE [LARGE SCALE GENOMIC DNA]</scope>
</reference>
<dbReference type="EMBL" id="BPLR01015040">
    <property type="protein sequence ID" value="GIY73170.1"/>
    <property type="molecule type" value="Genomic_DNA"/>
</dbReference>
<comment type="caution">
    <text evidence="1">The sequence shown here is derived from an EMBL/GenBank/DDBJ whole genome shotgun (WGS) entry which is preliminary data.</text>
</comment>
<sequence length="153" mass="17320">MSWLPEITVTYLVVGANDEGGPGVSLYFKGIYLFVAVSTGKQLWKLEVPGPINNNTWKEIGIRWSKDNGLDLPDPVDPAVTREYPVELTVGCQNKGEEEYSHFAYGEFDELTIWMRALNDNVTKQYFLGGHACDVETHPLRCETNMKKIMDNM</sequence>
<organism evidence="1 2">
    <name type="scientific">Caerostris extrusa</name>
    <name type="common">Bark spider</name>
    <name type="synonym">Caerostris bankana</name>
    <dbReference type="NCBI Taxonomy" id="172846"/>
    <lineage>
        <taxon>Eukaryota</taxon>
        <taxon>Metazoa</taxon>
        <taxon>Ecdysozoa</taxon>
        <taxon>Arthropoda</taxon>
        <taxon>Chelicerata</taxon>
        <taxon>Arachnida</taxon>
        <taxon>Araneae</taxon>
        <taxon>Araneomorphae</taxon>
        <taxon>Entelegynae</taxon>
        <taxon>Araneoidea</taxon>
        <taxon>Araneidae</taxon>
        <taxon>Caerostris</taxon>
    </lineage>
</organism>
<keyword evidence="2" id="KW-1185">Reference proteome</keyword>
<accession>A0AAV4VV26</accession>
<feature type="non-terminal residue" evidence="1">
    <location>
        <position position="153"/>
    </location>
</feature>